<keyword evidence="7" id="KW-0029">Amino-acid transport</keyword>
<evidence type="ECO:0000313" key="13">
    <source>
        <dbReference type="Proteomes" id="UP000595481"/>
    </source>
</evidence>
<evidence type="ECO:0000256" key="3">
    <source>
        <dbReference type="ARBA" id="ARBA00010072"/>
    </source>
</evidence>
<evidence type="ECO:0000313" key="12">
    <source>
        <dbReference type="EMBL" id="QQB19701.1"/>
    </source>
</evidence>
<comment type="subcellular location">
    <subcellularLocation>
        <location evidence="2">Cell inner membrane</location>
        <topology evidence="2">Multi-pass membrane protein</topology>
    </subcellularLocation>
    <subcellularLocation>
        <location evidence="10">Cell membrane</location>
        <topology evidence="10">Multi-pass membrane protein</topology>
    </subcellularLocation>
</comment>
<feature type="domain" description="ABC transmembrane type-1" evidence="11">
    <location>
        <begin position="64"/>
        <end position="251"/>
    </location>
</feature>
<dbReference type="NCBIfam" id="TIGR01726">
    <property type="entry name" value="HEQRo_perm_3TM"/>
    <property type="match status" value="1"/>
</dbReference>
<dbReference type="Gene3D" id="1.10.3720.10">
    <property type="entry name" value="MetI-like"/>
    <property type="match status" value="1"/>
</dbReference>
<comment type="function">
    <text evidence="1">Part of the binding-protein-dependent transport system for glutamine; probably responsible for the translocation of the substrate across the membrane.</text>
</comment>
<sequence length="267" mass="29177">MTNAKPVRLLGWLCGTLVLSLLLGWSIYSGAQAMGYEWQWPRVLPFLGEWDEGTFYAGPLLNGLLVTLQVALLSLLGTLVVGICVVSLRLLPSRLGPLLAITYLGLVRTTPQLVQLYILYFLLGPMLGLAPLTCAVLSLSLYQGAFTAEVLRAGIKAIPQGQWEAARTLGLSRAITLRKVILPQLVRITLPPLTNELVSLIKHSALVSVIAIFDLTNEGRTLVADTFLTFEVWFTVAALYLLLTLTLSGCARLLARHLDPEQQGRQS</sequence>
<comment type="similarity">
    <text evidence="3">Belongs to the binding-protein-dependent transport system permease family. HisMQ subfamily.</text>
</comment>
<keyword evidence="4 10" id="KW-0813">Transport</keyword>
<evidence type="ECO:0000256" key="4">
    <source>
        <dbReference type="ARBA" id="ARBA00022448"/>
    </source>
</evidence>
<evidence type="ECO:0000256" key="2">
    <source>
        <dbReference type="ARBA" id="ARBA00004429"/>
    </source>
</evidence>
<accession>A0A7T4DPK9</accession>
<feature type="transmembrane region" description="Helical" evidence="10">
    <location>
        <begin position="233"/>
        <end position="255"/>
    </location>
</feature>
<dbReference type="PANTHER" id="PTHR30614">
    <property type="entry name" value="MEMBRANE COMPONENT OF AMINO ACID ABC TRANSPORTER"/>
    <property type="match status" value="1"/>
</dbReference>
<name>A0A7T4DPK9_AERJA</name>
<keyword evidence="5" id="KW-1003">Cell membrane</keyword>
<evidence type="ECO:0000256" key="1">
    <source>
        <dbReference type="ARBA" id="ARBA00003159"/>
    </source>
</evidence>
<protein>
    <submittedName>
        <fullName evidence="12">Amino acid ABC transporter permease</fullName>
    </submittedName>
</protein>
<organism evidence="12 13">
    <name type="scientific">Aeromonas jandaei</name>
    <dbReference type="NCBI Taxonomy" id="650"/>
    <lineage>
        <taxon>Bacteria</taxon>
        <taxon>Pseudomonadati</taxon>
        <taxon>Pseudomonadota</taxon>
        <taxon>Gammaproteobacteria</taxon>
        <taxon>Aeromonadales</taxon>
        <taxon>Aeromonadaceae</taxon>
        <taxon>Aeromonas</taxon>
    </lineage>
</organism>
<dbReference type="InterPro" id="IPR000515">
    <property type="entry name" value="MetI-like"/>
</dbReference>
<evidence type="ECO:0000259" key="11">
    <source>
        <dbReference type="PROSITE" id="PS50928"/>
    </source>
</evidence>
<feature type="transmembrane region" description="Helical" evidence="10">
    <location>
        <begin position="59"/>
        <end position="88"/>
    </location>
</feature>
<dbReference type="InterPro" id="IPR035906">
    <property type="entry name" value="MetI-like_sf"/>
</dbReference>
<evidence type="ECO:0000256" key="5">
    <source>
        <dbReference type="ARBA" id="ARBA00022475"/>
    </source>
</evidence>
<dbReference type="PROSITE" id="PS50928">
    <property type="entry name" value="ABC_TM1"/>
    <property type="match status" value="1"/>
</dbReference>
<keyword evidence="8 10" id="KW-1133">Transmembrane helix</keyword>
<keyword evidence="13" id="KW-1185">Reference proteome</keyword>
<proteinExistence type="inferred from homology"/>
<dbReference type="RefSeq" id="WP_042033525.1">
    <property type="nucleotide sequence ID" value="NZ_CAWMFX010000058.1"/>
</dbReference>
<keyword evidence="6 10" id="KW-0812">Transmembrane</keyword>
<feature type="transmembrane region" description="Helical" evidence="10">
    <location>
        <begin position="117"/>
        <end position="142"/>
    </location>
</feature>
<evidence type="ECO:0000256" key="7">
    <source>
        <dbReference type="ARBA" id="ARBA00022970"/>
    </source>
</evidence>
<dbReference type="CDD" id="cd06261">
    <property type="entry name" value="TM_PBP2"/>
    <property type="match status" value="1"/>
</dbReference>
<evidence type="ECO:0000256" key="6">
    <source>
        <dbReference type="ARBA" id="ARBA00022692"/>
    </source>
</evidence>
<gene>
    <name evidence="12" type="ORF">I6H43_19730</name>
</gene>
<dbReference type="GeneID" id="69553548"/>
<reference evidence="12 13" key="1">
    <citation type="submission" date="2020-12" db="EMBL/GenBank/DDBJ databases">
        <title>FDA dAtabase for Regulatory Grade micrObial Sequences (FDA-ARGOS): Supporting development and validation of Infectious Disease Dx tests.</title>
        <authorList>
            <person name="Sproer C."/>
            <person name="Gronow S."/>
            <person name="Severitt S."/>
            <person name="Schroder I."/>
            <person name="Tallon L."/>
            <person name="Sadzewicz L."/>
            <person name="Zhao X."/>
            <person name="Boylan J."/>
            <person name="Ott S."/>
            <person name="Bowen H."/>
            <person name="Vavikolanu K."/>
            <person name="Mehta A."/>
            <person name="Aluvathingal J."/>
            <person name="Nadendla S."/>
            <person name="Lowell S."/>
            <person name="Myers T."/>
            <person name="Yan Y."/>
            <person name="Sichtig H."/>
        </authorList>
    </citation>
    <scope>NUCLEOTIDE SEQUENCE [LARGE SCALE GENOMIC DNA]</scope>
    <source>
        <strain evidence="12 13">FDAARGOS_986</strain>
    </source>
</reference>
<evidence type="ECO:0000256" key="8">
    <source>
        <dbReference type="ARBA" id="ARBA00022989"/>
    </source>
</evidence>
<evidence type="ECO:0000256" key="10">
    <source>
        <dbReference type="RuleBase" id="RU363032"/>
    </source>
</evidence>
<dbReference type="InterPro" id="IPR010065">
    <property type="entry name" value="AA_ABC_transptr_permease_3TM"/>
</dbReference>
<evidence type="ECO:0000256" key="9">
    <source>
        <dbReference type="ARBA" id="ARBA00023136"/>
    </source>
</evidence>
<dbReference type="PANTHER" id="PTHR30614:SF20">
    <property type="entry name" value="GLUTAMINE TRANSPORT SYSTEM PERMEASE PROTEIN GLNP"/>
    <property type="match status" value="1"/>
</dbReference>
<dbReference type="SUPFAM" id="SSF161098">
    <property type="entry name" value="MetI-like"/>
    <property type="match status" value="1"/>
</dbReference>
<dbReference type="Proteomes" id="UP000595481">
    <property type="component" value="Chromosome"/>
</dbReference>
<keyword evidence="9 10" id="KW-0472">Membrane</keyword>
<dbReference type="InterPro" id="IPR043429">
    <property type="entry name" value="ArtM/GltK/GlnP/TcyL/YhdX-like"/>
</dbReference>
<dbReference type="EMBL" id="CP066092">
    <property type="protein sequence ID" value="QQB19701.1"/>
    <property type="molecule type" value="Genomic_DNA"/>
</dbReference>
<dbReference type="Pfam" id="PF00528">
    <property type="entry name" value="BPD_transp_1"/>
    <property type="match status" value="1"/>
</dbReference>